<sequence length="1930" mass="217911">MRFLFDFSRLTKYKMAQELWVAILKTFGGNEATRKTKKNQLKQQYGNFKAEGKETLEQTFNKLQAIVSHLEFMDVEIEQDDLNQKLLTSLTPEWLMHTIVWRNRSDIDTMSLDDLYNHLKMYEPEVQKKLELNSQNMAFISSAKNSSGNREVNTASIPTASTQVSRASANVAPASISLDTACAYIASQSNGAQIKYEDINQIDEDDIEEMDIKWNMALLSIRADRYWKKTRKKISIQGTDVAGLGKSKVECFNCHKIGHFARECRAPRSQERIRRENYRQGSKDEAQAPKALMAIDGVGWDLSYMENEEENHAIVADEEAPTEFALMAKSSSDNEVFYNSLCSKACKKNTDSLNKSNPNDLQNNSSSVSEIGESTGSILSKPEIKFVKAADSPTVIKTNKDETVRKTSVKYAKMYRKTSKRSNVRGNQRNWNNMKSQQLGKNFLMKNKACYNCGCFDNLSYDCGRTQSRVPRVAIVNARVPTINRKFPTVNRKFPTGNSNFSIADLGYKGKAGNSQINIDDKGYWDSGCSWHMTGNISYISDYEPFDGGYVSFGQGGCKITANEQSKPINLNLKILTDDFSRFSWTFFLKTKDETSGILRNFITEIENLKDLKNEVAERRNKTLIEAARTMLADTKLLVTFWVEAVNTACYIQNRVLVNKSKNKTPYELFNGRSPAIGFLKPFGYYVMIFNTLDNLGKFEAKGDEGSFIGYSMSSKAFRVFNKRTKRVEENLHVDFLENKPIEKGAGPNWLLDIDSLTNSMNYVLVVVAGTNSTNFLGIKEAAGQDVKKDVSSLRYIALPNCFYEAHLESSTSNAQDACNADAPESSGNSNPTVTSTNPSADHMETLAVETPIPTVSLPVLTACLDDSPQLSSDTRLISKRVTGQDDTPSLDNILTLSNRFEDTLRVTTNTNDLNGVEADLGNMEYNISASPTPTFRIHKDHPKSQIIGHVDTPVQTRNKSKEMKEQSFMATIHQKTNPALLQFCLFLCFLSQEEPKKIFDALKDPSWVEAMQEELLQFKIQNVWSLVDCPKGVRPIGTKWVLKNKKDERGIVIRNKARLVAQRHTQEEGIDYDEVFAPVARIEAIRLFLAYASFMGFTDPEFPARVYKVEKAMYGLHQAPRAWYGTLSKYFLTNGFQRGTIDQTLFIRRQRGDFILVQVYVDDIIFGSSNPQVCREFEALMHENFQMSAMGELNFFLDLQVLQKKDGIFLSQDKYVGDILKKFGYSDVRLANTPMDKENPWGKDGTGKDVDLHLYRSMTGSLMYLIASRPDIMFAICAYARHQVTPKECHMYAVKRIFRYLKGNPKLGLWYPKESPFDLVAYLDNDYGGATQNRKSTTGGSASGCGQVLWIQNQLLDCGHHFIRDCFEKKLISVDHIHTDDNVADLLTKPFDAGRFQYLVVEQAMRGYVKGNHIIYTNFKYEHNTAFHQIVDFVEASHLRIETMDEGTKILVTVDGKPITISESSIRRNLKLRDEAGISSLPDADLFENLTLMGFNILPNQKFSFQIGQFSYQWKYLIHTIMQCLSLKSTGFNEFSSNIATALVCLATNKVYNFLKMIFDGIVRNVNNKVSKFLMYLRFISKCLKMSQFGPITHSHTYTVPFRTREIFTTLRVNSPRFSGWIVPLFECMLVTMGEGSRTPTEPYHTPSPEVQQTSPTATSSQSLPPVTTATIPTDIPQLRQYTIRARIAQSSALPPIADEPASPIGDDSQDKMASKITAQDLEISALKARIKHLEDRDGRDDDPSGEDSTIKGMRLETEEEAGIERSIEKGSNDTEEMVNVLTSLDAASVLSSGVQVSVSPTAEVATMARQLEEEMAKDAQIMNEQIARAAKIARIHTEEELQIMIDGLDRNNETVAKYLQEYEQFDAELSIGESAKKVKTSEEVSEEDLKTMMQLVPVEEVYVKALQGRFESAMGVSKRNPQHQISYQ</sequence>
<keyword evidence="1" id="KW-0863">Zinc-finger</keyword>
<dbReference type="SUPFAM" id="SSF56672">
    <property type="entry name" value="DNA/RNA polymerases"/>
    <property type="match status" value="1"/>
</dbReference>
<dbReference type="InterPro" id="IPR001878">
    <property type="entry name" value="Znf_CCHC"/>
</dbReference>
<feature type="region of interest" description="Disordered" evidence="3">
    <location>
        <begin position="1734"/>
        <end position="1755"/>
    </location>
</feature>
<dbReference type="SUPFAM" id="SSF57756">
    <property type="entry name" value="Retrovirus zinc finger-like domains"/>
    <property type="match status" value="1"/>
</dbReference>
<dbReference type="InterPro" id="IPR036397">
    <property type="entry name" value="RNaseH_sf"/>
</dbReference>
<dbReference type="InterPro" id="IPR013103">
    <property type="entry name" value="RVT_2"/>
</dbReference>
<accession>A0A6L2LQR9</accession>
<gene>
    <name evidence="5" type="ORF">Tci_034622</name>
</gene>
<comment type="caution">
    <text evidence="5">The sequence shown here is derived from an EMBL/GenBank/DDBJ whole genome shotgun (WGS) entry which is preliminary data.</text>
</comment>
<evidence type="ECO:0000313" key="5">
    <source>
        <dbReference type="EMBL" id="GEU62644.1"/>
    </source>
</evidence>
<feature type="compositionally biased region" description="Basic and acidic residues" evidence="3">
    <location>
        <begin position="1734"/>
        <end position="1744"/>
    </location>
</feature>
<keyword evidence="2" id="KW-0175">Coiled coil</keyword>
<evidence type="ECO:0000256" key="3">
    <source>
        <dbReference type="SAM" id="MobiDB-lite"/>
    </source>
</evidence>
<dbReference type="Pfam" id="PF07727">
    <property type="entry name" value="RVT_2"/>
    <property type="match status" value="2"/>
</dbReference>
<feature type="region of interest" description="Disordered" evidence="3">
    <location>
        <begin position="1694"/>
        <end position="1713"/>
    </location>
</feature>
<feature type="domain" description="CCHC-type" evidence="4">
    <location>
        <begin position="251"/>
        <end position="265"/>
    </location>
</feature>
<feature type="region of interest" description="Disordered" evidence="3">
    <location>
        <begin position="815"/>
        <end position="840"/>
    </location>
</feature>
<keyword evidence="1" id="KW-0479">Metal-binding</keyword>
<dbReference type="PROSITE" id="PS50158">
    <property type="entry name" value="ZF_CCHC"/>
    <property type="match status" value="1"/>
</dbReference>
<proteinExistence type="predicted"/>
<feature type="region of interest" description="Disordered" evidence="3">
    <location>
        <begin position="352"/>
        <end position="373"/>
    </location>
</feature>
<protein>
    <recommendedName>
        <fullName evidence="4">CCHC-type domain-containing protein</fullName>
    </recommendedName>
</protein>
<dbReference type="Pfam" id="PF25597">
    <property type="entry name" value="SH3_retrovirus"/>
    <property type="match status" value="1"/>
</dbReference>
<dbReference type="SMART" id="SM00343">
    <property type="entry name" value="ZnF_C2HC"/>
    <property type="match status" value="2"/>
</dbReference>
<dbReference type="InterPro" id="IPR057670">
    <property type="entry name" value="SH3_retrovirus"/>
</dbReference>
<name>A0A6L2LQR9_TANCI</name>
<dbReference type="PANTHER" id="PTHR11439">
    <property type="entry name" value="GAG-POL-RELATED RETROTRANSPOSON"/>
    <property type="match status" value="1"/>
</dbReference>
<organism evidence="5">
    <name type="scientific">Tanacetum cinerariifolium</name>
    <name type="common">Dalmatian daisy</name>
    <name type="synonym">Chrysanthemum cinerariifolium</name>
    <dbReference type="NCBI Taxonomy" id="118510"/>
    <lineage>
        <taxon>Eukaryota</taxon>
        <taxon>Viridiplantae</taxon>
        <taxon>Streptophyta</taxon>
        <taxon>Embryophyta</taxon>
        <taxon>Tracheophyta</taxon>
        <taxon>Spermatophyta</taxon>
        <taxon>Magnoliopsida</taxon>
        <taxon>eudicotyledons</taxon>
        <taxon>Gunneridae</taxon>
        <taxon>Pentapetalae</taxon>
        <taxon>asterids</taxon>
        <taxon>campanulids</taxon>
        <taxon>Asterales</taxon>
        <taxon>Asteraceae</taxon>
        <taxon>Asteroideae</taxon>
        <taxon>Anthemideae</taxon>
        <taxon>Anthemidinae</taxon>
        <taxon>Tanacetum</taxon>
    </lineage>
</organism>
<dbReference type="SUPFAM" id="SSF53098">
    <property type="entry name" value="Ribonuclease H-like"/>
    <property type="match status" value="1"/>
</dbReference>
<dbReference type="EMBL" id="BKCJ010004709">
    <property type="protein sequence ID" value="GEU62644.1"/>
    <property type="molecule type" value="Genomic_DNA"/>
</dbReference>
<dbReference type="Gene3D" id="3.30.420.10">
    <property type="entry name" value="Ribonuclease H-like superfamily/Ribonuclease H"/>
    <property type="match status" value="1"/>
</dbReference>
<evidence type="ECO:0000256" key="1">
    <source>
        <dbReference type="PROSITE-ProRule" id="PRU00047"/>
    </source>
</evidence>
<dbReference type="GO" id="GO:0003676">
    <property type="term" value="F:nucleic acid binding"/>
    <property type="evidence" value="ECO:0007669"/>
    <property type="project" value="InterPro"/>
</dbReference>
<feature type="compositionally biased region" description="Low complexity" evidence="3">
    <location>
        <begin position="1653"/>
        <end position="1667"/>
    </location>
</feature>
<dbReference type="PANTHER" id="PTHR11439:SF495">
    <property type="entry name" value="REVERSE TRANSCRIPTASE, RNA-DEPENDENT DNA POLYMERASE-RELATED"/>
    <property type="match status" value="1"/>
</dbReference>
<keyword evidence="1" id="KW-0862">Zinc</keyword>
<feature type="coiled-coil region" evidence="2">
    <location>
        <begin position="599"/>
        <end position="626"/>
    </location>
</feature>
<feature type="region of interest" description="Disordered" evidence="3">
    <location>
        <begin position="1638"/>
        <end position="1672"/>
    </location>
</feature>
<dbReference type="InterPro" id="IPR043502">
    <property type="entry name" value="DNA/RNA_pol_sf"/>
</dbReference>
<reference evidence="5" key="1">
    <citation type="journal article" date="2019" name="Sci. Rep.">
        <title>Draft genome of Tanacetum cinerariifolium, the natural source of mosquito coil.</title>
        <authorList>
            <person name="Yamashiro T."/>
            <person name="Shiraishi A."/>
            <person name="Satake H."/>
            <person name="Nakayama K."/>
        </authorList>
    </citation>
    <scope>NUCLEOTIDE SEQUENCE</scope>
</reference>
<evidence type="ECO:0000259" key="4">
    <source>
        <dbReference type="PROSITE" id="PS50158"/>
    </source>
</evidence>
<dbReference type="Pfam" id="PF14223">
    <property type="entry name" value="Retrotran_gag_2"/>
    <property type="match status" value="1"/>
</dbReference>
<dbReference type="InterPro" id="IPR012337">
    <property type="entry name" value="RNaseH-like_sf"/>
</dbReference>
<dbReference type="GO" id="GO:0008270">
    <property type="term" value="F:zinc ion binding"/>
    <property type="evidence" value="ECO:0007669"/>
    <property type="project" value="UniProtKB-KW"/>
</dbReference>
<dbReference type="Gene3D" id="4.10.60.10">
    <property type="entry name" value="Zinc finger, CCHC-type"/>
    <property type="match status" value="1"/>
</dbReference>
<feature type="compositionally biased region" description="Polar residues" evidence="3">
    <location>
        <begin position="826"/>
        <end position="840"/>
    </location>
</feature>
<dbReference type="InterPro" id="IPR036875">
    <property type="entry name" value="Znf_CCHC_sf"/>
</dbReference>
<evidence type="ECO:0000256" key="2">
    <source>
        <dbReference type="SAM" id="Coils"/>
    </source>
</evidence>